<evidence type="ECO:0000256" key="2">
    <source>
        <dbReference type="ARBA" id="ARBA00037999"/>
    </source>
</evidence>
<name>E8UYG6_TERSS</name>
<dbReference type="OrthoDB" id="9810913at2"/>
<sequence length="370" mass="40397">MFISPRYNYPAQFGESIDSLMSDLRAMLLGGKYILTTEVRDFEESFAAYNGVEFARGVNSGTDALVIALLALGIGRGDEVITHANSFHATAAAIDLVGATPVLVDADEDTYLMDVTQVADAITERTRAIIPVHLFGKPTPMGELLKLAKSMGVVVVEDAAQAHGAVIDGRRAGSFGVAGCFSFHPSKNLAAAGDGGAIISDDPELMEKVDQFRALGQRAQNEHVEVGFNSKLDAIQARILSCKLERLDAWNSARAWVAERYRSGLAGLPLSMQRHDPDEIHVYHLFQVRTKHRDALLKSLVGEGVDAVIRYPTPIHLQPAFAQFGWKRGQFPVAESLSEELICLPLRPDMEEGEIDYVTSKVHAFYESVV</sequence>
<keyword evidence="1 4" id="KW-0663">Pyridoxal phosphate</keyword>
<dbReference type="RefSeq" id="WP_013567787.1">
    <property type="nucleotide sequence ID" value="NC_014963.1"/>
</dbReference>
<dbReference type="GO" id="GO:0047310">
    <property type="term" value="F:glutamine-scyllo-inositol transaminase activity"/>
    <property type="evidence" value="ECO:0007669"/>
    <property type="project" value="UniProtKB-EC"/>
</dbReference>
<feature type="modified residue" description="N6-(pyridoxal phosphate)lysine" evidence="4">
    <location>
        <position position="187"/>
    </location>
</feature>
<comment type="similarity">
    <text evidence="2 5">Belongs to the DegT/DnrJ/EryC1 family.</text>
</comment>
<dbReference type="PANTHER" id="PTHR30244:SF36">
    <property type="entry name" value="3-OXO-GLUCOSE-6-PHOSPHATE:GLUTAMATE AMINOTRANSFERASE"/>
    <property type="match status" value="1"/>
</dbReference>
<protein>
    <submittedName>
        <fullName evidence="6">Glutamine--scyllo-inositol transaminase</fullName>
        <ecNumber evidence="6">2.6.1.50</ecNumber>
    </submittedName>
</protein>
<dbReference type="EMBL" id="CP002467">
    <property type="protein sequence ID" value="ADV82054.1"/>
    <property type="molecule type" value="Genomic_DNA"/>
</dbReference>
<dbReference type="InterPro" id="IPR015424">
    <property type="entry name" value="PyrdxlP-dep_Trfase"/>
</dbReference>
<evidence type="ECO:0000256" key="1">
    <source>
        <dbReference type="ARBA" id="ARBA00022898"/>
    </source>
</evidence>
<evidence type="ECO:0000256" key="3">
    <source>
        <dbReference type="PIRSR" id="PIRSR000390-1"/>
    </source>
</evidence>
<dbReference type="eggNOG" id="COG0399">
    <property type="taxonomic scope" value="Bacteria"/>
</dbReference>
<dbReference type="CDD" id="cd00616">
    <property type="entry name" value="AHBA_syn"/>
    <property type="match status" value="1"/>
</dbReference>
<dbReference type="GO" id="GO:0030170">
    <property type="term" value="F:pyridoxal phosphate binding"/>
    <property type="evidence" value="ECO:0007669"/>
    <property type="project" value="TreeGrafter"/>
</dbReference>
<evidence type="ECO:0000313" key="7">
    <source>
        <dbReference type="Proteomes" id="UP000006844"/>
    </source>
</evidence>
<dbReference type="PANTHER" id="PTHR30244">
    <property type="entry name" value="TRANSAMINASE"/>
    <property type="match status" value="1"/>
</dbReference>
<dbReference type="PIRSF" id="PIRSF000390">
    <property type="entry name" value="PLP_StrS"/>
    <property type="match status" value="1"/>
</dbReference>
<dbReference type="InterPro" id="IPR000653">
    <property type="entry name" value="DegT/StrS_aminotransferase"/>
</dbReference>
<reference evidence="6 7" key="1">
    <citation type="journal article" date="2012" name="Stand. Genomic Sci.">
        <title>Complete genome sequence of Terriglobus saanensis type strain SP1PR4(T), an Acidobacteria from tundra soil.</title>
        <authorList>
            <person name="Rawat S.R."/>
            <person name="Mannisto M.K."/>
            <person name="Starovoytov V."/>
            <person name="Goodwin L."/>
            <person name="Nolan M."/>
            <person name="Hauser L."/>
            <person name="Land M."/>
            <person name="Davenport K.W."/>
            <person name="Woyke T."/>
            <person name="Haggblom M.M."/>
        </authorList>
    </citation>
    <scope>NUCLEOTIDE SEQUENCE</scope>
    <source>
        <strain evidence="7">ATCC BAA-1853 / DSM 23119 / SP1PR4</strain>
    </source>
</reference>
<dbReference type="AlphaFoldDB" id="E8UYG6"/>
<dbReference type="KEGG" id="tsa:AciPR4_1229"/>
<evidence type="ECO:0000256" key="4">
    <source>
        <dbReference type="PIRSR" id="PIRSR000390-2"/>
    </source>
</evidence>
<dbReference type="Pfam" id="PF01041">
    <property type="entry name" value="DegT_DnrJ_EryC1"/>
    <property type="match status" value="1"/>
</dbReference>
<accession>E8UYG6</accession>
<evidence type="ECO:0000313" key="6">
    <source>
        <dbReference type="EMBL" id="ADV82054.1"/>
    </source>
</evidence>
<proteinExistence type="inferred from homology"/>
<dbReference type="InterPro" id="IPR015422">
    <property type="entry name" value="PyrdxlP-dep_Trfase_small"/>
</dbReference>
<dbReference type="InterPro" id="IPR015421">
    <property type="entry name" value="PyrdxlP-dep_Trfase_major"/>
</dbReference>
<dbReference type="Gene3D" id="3.90.1150.10">
    <property type="entry name" value="Aspartate Aminotransferase, domain 1"/>
    <property type="match status" value="1"/>
</dbReference>
<dbReference type="GO" id="GO:0000271">
    <property type="term" value="P:polysaccharide biosynthetic process"/>
    <property type="evidence" value="ECO:0007669"/>
    <property type="project" value="TreeGrafter"/>
</dbReference>
<keyword evidence="7" id="KW-1185">Reference proteome</keyword>
<keyword evidence="6" id="KW-0032">Aminotransferase</keyword>
<dbReference type="Gene3D" id="3.40.640.10">
    <property type="entry name" value="Type I PLP-dependent aspartate aminotransferase-like (Major domain)"/>
    <property type="match status" value="1"/>
</dbReference>
<keyword evidence="6" id="KW-0808">Transferase</keyword>
<dbReference type="HOGENOM" id="CLU_033332_6_0_0"/>
<gene>
    <name evidence="6" type="ordered locus">AciPR4_1229</name>
</gene>
<organism evidence="6 7">
    <name type="scientific">Terriglobus saanensis (strain ATCC BAA-1853 / DSM 23119 / SP1PR4)</name>
    <dbReference type="NCBI Taxonomy" id="401053"/>
    <lineage>
        <taxon>Bacteria</taxon>
        <taxon>Pseudomonadati</taxon>
        <taxon>Acidobacteriota</taxon>
        <taxon>Terriglobia</taxon>
        <taxon>Terriglobales</taxon>
        <taxon>Acidobacteriaceae</taxon>
        <taxon>Terriglobus</taxon>
    </lineage>
</organism>
<evidence type="ECO:0000256" key="5">
    <source>
        <dbReference type="RuleBase" id="RU004508"/>
    </source>
</evidence>
<dbReference type="EC" id="2.6.1.50" evidence="6"/>
<dbReference type="SUPFAM" id="SSF53383">
    <property type="entry name" value="PLP-dependent transferases"/>
    <property type="match status" value="1"/>
</dbReference>
<dbReference type="STRING" id="401053.AciPR4_1229"/>
<feature type="active site" description="Proton acceptor" evidence="3">
    <location>
        <position position="187"/>
    </location>
</feature>
<dbReference type="Proteomes" id="UP000006844">
    <property type="component" value="Chromosome"/>
</dbReference>